<feature type="transmembrane region" description="Helical" evidence="11">
    <location>
        <begin position="570"/>
        <end position="590"/>
    </location>
</feature>
<sequence length="2228" mass="249604">MEGSDIHKASTSSIRLGSLRASSGPARSIRAASTSLWRNSGMDVFSKSSREENDEEALKWAALEKLPTFDRLKKGLLFGSTGPSNEVDIDNLGDQDRKRLVDRLVNAADEDNEKFLLRLRNRIDRVGIDLPTIEVKFEHLTVEADVNTGSRALPSFLNFYLGFFEGILNIFHLLPNKKKHITILDDVSGIVKPGKMTLLLGPPSSGKTTLLLALADGLAKELQKSGKVTYNGHELHEFVPKKTSAYISQNDVHIGEMTVRETLAFSARCQGVGSRYEMLAELSRREKNANIKPDPDIDVYMKAAASEGQEASVVTDYTLKILGLDVCADTLVGDRMIRGISGGQKKRVTTGEMIVGPSKVLLMDEISTGLDSSTTFQIVNSFKQYVHILEGTVMISLLQPAPETYNLFDEILLLSDGKIVYEGPRENVLEFFESMGFKCPERKGVADFLQEVTSMKDQKQYWMRTDEPYRFVTSKEFAKAYESFHVGRKIASEVATPYDKSKSHPAALTNTKYGLGKRELLKACMDREILLMKRNSFVYFFKLFQLTFMGTVAMTVFFRTKMHRRGIEEGGLYVGALFFGVTMIMFNGMAEISMTISKLPVFYKQRDFLFFPSWVYALPSWFVKIPVSFVEAALWTVLTYHVMGFDPNIWRFLKHFFLLVTVHQMSSALFRFIGAAGRNMIIANTFGSFSLLILFALGGFVLVREDVKKWWIWGYWISPMMYAMNGIVVNEYLGHKFKKPFQDSTLGRVIVKSRGLFAESYWYWISIAALLGFMLLYNLCYALSLQFLDPFSKAQATVEDNDESSSTTNEGNENTKRGMVLPFEPHSITFDDIKYSVDMPQEMKDQGVTEDRLVLLKNLSGAFRPGVLTALMGVSGAGKTTLMDVLAGRKTGGLIEGDVRISGYPKKQETFARISGYCEQNDIHSPHVTVYESLIYSAWLRLPGDVNEDTRKASMFVDQVMDLVELNPLKNALVGLPGVNGLSTEQRKRLTIAVELVANPSIIFMDEPTSGLDARAAAIVMRTVRNTVDTGRTVVCTIHQPSIDIFEAFDELFLMKRGGREIYVGPVGHESCELIKYFEDIEGVSKITNGYNPATWMLEVSTASQEVALGVDFTEIYKNSELYARNKALIAELSQPRPGSNDLHFATQYSTSFFIQCWVCLWKQRQSYWRNPPYTAVRFTFTTFIAIMFGTIFWDLGGKREQVQDLSNAMGSLYTSVLFIGVQNASAVQPVVDIERTVFYRERAAGMYSALPYAFAQVLVEIPYVLAQAAAYGVIVYAMIGFDWTAAKFFWFFFFMFCSLLYMTFYGMMTVAVSPNANVAAIIAAAFYSLWNLFSGFIIPRPKIPIWWRWYYWANPIAWTLYGLIVSQFGDFEDVLSSGETVKAIAGGWYRLTPTTLVYGAFISSRIMDFVVLESLISAGYDKTGVSDSMLCKEILLSILFKIAPKNNQVSELTASRLHGTTKLTNAVACTVCVAANESGHRRRKNSEQRGQIDSFFTATNDTIFPVLSRWYHKTDKHGCLYGVRSGKRERTQKMKEFRTTWTDTGESRPLATEGQSNGIPNNSTRQTLGAEESRPHATKGQSNDISNNSTINGNIDQTNPENIIENLDNPSNGRKQVKVVNGLFDKSSVCSQEITKIFKERIDDTGYTKKHFLWDPEAETSVRVAWDAKASVSYADFFRDIRSKMVKPVFMSDDAWTNFTSYWGTSKYKEIQEKNTQNRLKGEGSSTHTGGSISFREHEKNLESIYKRPPTRFELFLHTHTSGHDKKTFINEKSKTINESVLRQWQEREENLASAESQVDETTLYIAAASGAKKRNLYGAGSKRVDYITDSGNRTTAVTKIVCNRFNITLPDCDFDAESSDGGDSHPGTTTSHSRAGGSKEDDHDSHMIDCDGGVDFYTRIVLWAMLPTQYPRVYLWVFRGETENPTNNLPMNANTSPTKNDVGKLTHAGESRPLATEGQSNDIPNNSTRQTLGAEESRPHATEGQSNDISNNSTINGNTDQTNPENIIENLDNPSNGRKQVQAVNGLVFGICAAVDKWVCILVQRFYVHTINLESIYKRPPTGFELFLHTHTSGHDKKTFINEKSKTINESVLRLRQEREENPASAESEVDETTLYIAAASGAKKRNLYGAGSKRVDYITDSGNKTTAVTKIVCNRFNITLPDCDSDAESSNGGDARPGTTTSHSRAGGSEEDDHDSHMIKGSKVKQRYPVVLFGGSEGGLAWFSL</sequence>
<dbReference type="GO" id="GO:0009914">
    <property type="term" value="P:hormone transport"/>
    <property type="evidence" value="ECO:0007669"/>
    <property type="project" value="UniProtKB-ARBA"/>
</dbReference>
<dbReference type="GO" id="GO:0140359">
    <property type="term" value="F:ABC-type transporter activity"/>
    <property type="evidence" value="ECO:0007669"/>
    <property type="project" value="InterPro"/>
</dbReference>
<dbReference type="Pfam" id="PF00005">
    <property type="entry name" value="ABC_tran"/>
    <property type="match status" value="2"/>
</dbReference>
<dbReference type="Pfam" id="PF19055">
    <property type="entry name" value="ABC2_membrane_7"/>
    <property type="match status" value="1"/>
</dbReference>
<dbReference type="InterPro" id="IPR043926">
    <property type="entry name" value="ABCG_dom"/>
</dbReference>
<name>A0A2U1Q0B1_ARTAN</name>
<feature type="compositionally biased region" description="Polar residues" evidence="10">
    <location>
        <begin position="1959"/>
        <end position="1973"/>
    </location>
</feature>
<dbReference type="Gene3D" id="3.40.50.300">
    <property type="entry name" value="P-loop containing nucleotide triphosphate hydrolases"/>
    <property type="match status" value="2"/>
</dbReference>
<proteinExistence type="inferred from homology"/>
<comment type="similarity">
    <text evidence="2">Belongs to the ABC transporter superfamily. ABCG family. PDR (TC 3.A.1.205) subfamily.</text>
</comment>
<dbReference type="FunFam" id="3.40.50.300:FF:000059">
    <property type="entry name" value="ABC transporter G family member 40"/>
    <property type="match status" value="1"/>
</dbReference>
<feature type="compositionally biased region" description="Polar residues" evidence="10">
    <location>
        <begin position="2171"/>
        <end position="2187"/>
    </location>
</feature>
<dbReference type="SMART" id="SM00382">
    <property type="entry name" value="AAA"/>
    <property type="match status" value="2"/>
</dbReference>
<keyword evidence="8 11" id="KW-1133">Transmembrane helix</keyword>
<dbReference type="Pfam" id="PF14510">
    <property type="entry name" value="ABC_trans_N"/>
    <property type="match status" value="1"/>
</dbReference>
<keyword evidence="6" id="KW-0547">Nucleotide-binding</keyword>
<protein>
    <submittedName>
        <fullName evidence="13">PDR ABC-type transporter family protein</fullName>
    </submittedName>
</protein>
<dbReference type="Pfam" id="PF03004">
    <property type="entry name" value="Transposase_24"/>
    <property type="match status" value="2"/>
</dbReference>
<feature type="transmembrane region" description="Helical" evidence="11">
    <location>
        <begin position="761"/>
        <end position="783"/>
    </location>
</feature>
<dbReference type="SMR" id="A0A2U1Q0B1"/>
<feature type="compositionally biased region" description="Polar residues" evidence="10">
    <location>
        <begin position="1580"/>
        <end position="1602"/>
    </location>
</feature>
<feature type="transmembrane region" description="Helical" evidence="11">
    <location>
        <begin position="1319"/>
        <end position="1339"/>
    </location>
</feature>
<dbReference type="InterPro" id="IPR013525">
    <property type="entry name" value="ABC2_TM"/>
</dbReference>
<dbReference type="STRING" id="35608.A0A2U1Q0B1"/>
<feature type="compositionally biased region" description="Basic and acidic residues" evidence="10">
    <location>
        <begin position="1943"/>
        <end position="1952"/>
    </location>
</feature>
<accession>A0A2U1Q0B1</accession>
<feature type="compositionally biased region" description="Basic and acidic residues" evidence="10">
    <location>
        <begin position="1879"/>
        <end position="1888"/>
    </location>
</feature>
<feature type="region of interest" description="Disordered" evidence="10">
    <location>
        <begin position="1531"/>
        <end position="1613"/>
    </location>
</feature>
<feature type="compositionally biased region" description="Polar residues" evidence="10">
    <location>
        <begin position="1985"/>
        <end position="2005"/>
    </location>
</feature>
<evidence type="ECO:0000256" key="7">
    <source>
        <dbReference type="ARBA" id="ARBA00022840"/>
    </source>
</evidence>
<evidence type="ECO:0000256" key="11">
    <source>
        <dbReference type="SAM" id="Phobius"/>
    </source>
</evidence>
<dbReference type="PROSITE" id="PS50893">
    <property type="entry name" value="ABC_TRANSPORTER_2"/>
    <property type="match status" value="2"/>
</dbReference>
<evidence type="ECO:0000313" key="14">
    <source>
        <dbReference type="Proteomes" id="UP000245207"/>
    </source>
</evidence>
<dbReference type="OrthoDB" id="66620at2759"/>
<feature type="transmembrane region" description="Helical" evidence="11">
    <location>
        <begin position="1289"/>
        <end position="1313"/>
    </location>
</feature>
<feature type="region of interest" description="Disordered" evidence="10">
    <location>
        <begin position="1859"/>
        <end position="1888"/>
    </location>
</feature>
<evidence type="ECO:0000256" key="3">
    <source>
        <dbReference type="ARBA" id="ARBA00022448"/>
    </source>
</evidence>
<evidence type="ECO:0000313" key="13">
    <source>
        <dbReference type="EMBL" id="PWA91382.1"/>
    </source>
</evidence>
<dbReference type="FunFam" id="3.40.50.300:FF:000179">
    <property type="entry name" value="ABC transporter G family member 34"/>
    <property type="match status" value="1"/>
</dbReference>
<dbReference type="InterPro" id="IPR004252">
    <property type="entry name" value="Probable_transposase_24"/>
</dbReference>
<feature type="transmembrane region" description="Helical" evidence="11">
    <location>
        <begin position="1175"/>
        <end position="1194"/>
    </location>
</feature>
<dbReference type="InterPro" id="IPR029481">
    <property type="entry name" value="ABC_trans_N"/>
</dbReference>
<dbReference type="GO" id="GO:2000032">
    <property type="term" value="P:regulation of secondary shoot formation"/>
    <property type="evidence" value="ECO:0007669"/>
    <property type="project" value="UniProtKB-ARBA"/>
</dbReference>
<dbReference type="InterPro" id="IPR027417">
    <property type="entry name" value="P-loop_NTPase"/>
</dbReference>
<dbReference type="GO" id="GO:0016020">
    <property type="term" value="C:membrane"/>
    <property type="evidence" value="ECO:0007669"/>
    <property type="project" value="UniProtKB-SubCell"/>
</dbReference>
<feature type="transmembrane region" description="Helical" evidence="11">
    <location>
        <begin position="537"/>
        <end position="558"/>
    </location>
</feature>
<dbReference type="InterPro" id="IPR013581">
    <property type="entry name" value="PDR_assoc"/>
</dbReference>
<feature type="transmembrane region" description="Helical" evidence="11">
    <location>
        <begin position="1351"/>
        <end position="1370"/>
    </location>
</feature>
<keyword evidence="9 11" id="KW-0472">Membrane</keyword>
<dbReference type="Pfam" id="PF08370">
    <property type="entry name" value="PDR_assoc"/>
    <property type="match status" value="1"/>
</dbReference>
<feature type="transmembrane region" description="Helical" evidence="11">
    <location>
        <begin position="680"/>
        <end position="703"/>
    </location>
</feature>
<feature type="transmembrane region" description="Helical" evidence="11">
    <location>
        <begin position="655"/>
        <end position="674"/>
    </location>
</feature>
<dbReference type="CDD" id="cd03232">
    <property type="entry name" value="ABCG_PDR_domain2"/>
    <property type="match status" value="1"/>
</dbReference>
<feature type="region of interest" description="Disordered" evidence="10">
    <location>
        <begin position="1924"/>
        <end position="2005"/>
    </location>
</feature>
<evidence type="ECO:0000256" key="2">
    <source>
        <dbReference type="ARBA" id="ARBA00006012"/>
    </source>
</evidence>
<comment type="caution">
    <text evidence="13">The sequence shown here is derived from an EMBL/GenBank/DDBJ whole genome shotgun (WGS) entry which is preliminary data.</text>
</comment>
<evidence type="ECO:0000256" key="6">
    <source>
        <dbReference type="ARBA" id="ARBA00022741"/>
    </source>
</evidence>
<evidence type="ECO:0000256" key="10">
    <source>
        <dbReference type="SAM" id="MobiDB-lite"/>
    </source>
</evidence>
<dbReference type="GO" id="GO:0005524">
    <property type="term" value="F:ATP binding"/>
    <property type="evidence" value="ECO:0007669"/>
    <property type="project" value="UniProtKB-KW"/>
</dbReference>
<evidence type="ECO:0000256" key="8">
    <source>
        <dbReference type="ARBA" id="ARBA00022989"/>
    </source>
</evidence>
<reference evidence="13 14" key="1">
    <citation type="journal article" date="2018" name="Mol. Plant">
        <title>The genome of Artemisia annua provides insight into the evolution of Asteraceae family and artemisinin biosynthesis.</title>
        <authorList>
            <person name="Shen Q."/>
            <person name="Zhang L."/>
            <person name="Liao Z."/>
            <person name="Wang S."/>
            <person name="Yan T."/>
            <person name="Shi P."/>
            <person name="Liu M."/>
            <person name="Fu X."/>
            <person name="Pan Q."/>
            <person name="Wang Y."/>
            <person name="Lv Z."/>
            <person name="Lu X."/>
            <person name="Zhang F."/>
            <person name="Jiang W."/>
            <person name="Ma Y."/>
            <person name="Chen M."/>
            <person name="Hao X."/>
            <person name="Li L."/>
            <person name="Tang Y."/>
            <person name="Lv G."/>
            <person name="Zhou Y."/>
            <person name="Sun X."/>
            <person name="Brodelius P.E."/>
            <person name="Rose J.K.C."/>
            <person name="Tang K."/>
        </authorList>
    </citation>
    <scope>NUCLEOTIDE SEQUENCE [LARGE SCALE GENOMIC DNA]</scope>
    <source>
        <strain evidence="14">cv. Huhao1</strain>
        <tissue evidence="13">Leaf</tissue>
    </source>
</reference>
<organism evidence="13 14">
    <name type="scientific">Artemisia annua</name>
    <name type="common">Sweet wormwood</name>
    <dbReference type="NCBI Taxonomy" id="35608"/>
    <lineage>
        <taxon>Eukaryota</taxon>
        <taxon>Viridiplantae</taxon>
        <taxon>Streptophyta</taxon>
        <taxon>Embryophyta</taxon>
        <taxon>Tracheophyta</taxon>
        <taxon>Spermatophyta</taxon>
        <taxon>Magnoliopsida</taxon>
        <taxon>eudicotyledons</taxon>
        <taxon>Gunneridae</taxon>
        <taxon>Pentapetalae</taxon>
        <taxon>asterids</taxon>
        <taxon>campanulids</taxon>
        <taxon>Asterales</taxon>
        <taxon>Asteraceae</taxon>
        <taxon>Asteroideae</taxon>
        <taxon>Anthemideae</taxon>
        <taxon>Artemisiinae</taxon>
        <taxon>Artemisia</taxon>
    </lineage>
</organism>
<keyword evidence="14" id="KW-1185">Reference proteome</keyword>
<dbReference type="Pfam" id="PF01061">
    <property type="entry name" value="ABC2_membrane"/>
    <property type="match status" value="2"/>
</dbReference>
<feature type="transmembrane region" description="Helical" evidence="11">
    <location>
        <begin position="621"/>
        <end position="643"/>
    </location>
</feature>
<dbReference type="Proteomes" id="UP000245207">
    <property type="component" value="Unassembled WGS sequence"/>
</dbReference>
<evidence type="ECO:0000259" key="12">
    <source>
        <dbReference type="PROSITE" id="PS50893"/>
    </source>
</evidence>
<evidence type="ECO:0000256" key="4">
    <source>
        <dbReference type="ARBA" id="ARBA00022692"/>
    </source>
</evidence>
<dbReference type="SUPFAM" id="SSF52540">
    <property type="entry name" value="P-loop containing nucleoside triphosphate hydrolases"/>
    <property type="match status" value="2"/>
</dbReference>
<feature type="region of interest" description="Disordered" evidence="10">
    <location>
        <begin position="798"/>
        <end position="818"/>
    </location>
</feature>
<dbReference type="PANTHER" id="PTHR48040:SF65">
    <property type="entry name" value="AAA+ ATPASE DOMAIN, PLANT PDR ABC TRANSPORTER ASSOCIATED, ABC TRANSPORTER, G1"/>
    <property type="match status" value="1"/>
</dbReference>
<dbReference type="EMBL" id="PKPP01000548">
    <property type="protein sequence ID" value="PWA91382.1"/>
    <property type="molecule type" value="Genomic_DNA"/>
</dbReference>
<feature type="region of interest" description="Disordered" evidence="10">
    <location>
        <begin position="2166"/>
        <end position="2204"/>
    </location>
</feature>
<evidence type="ECO:0000256" key="9">
    <source>
        <dbReference type="ARBA" id="ARBA00023136"/>
    </source>
</evidence>
<feature type="compositionally biased region" description="Polar residues" evidence="10">
    <location>
        <begin position="1554"/>
        <end position="1568"/>
    </location>
</feature>
<feature type="transmembrane region" description="Helical" evidence="11">
    <location>
        <begin position="710"/>
        <end position="729"/>
    </location>
</feature>
<dbReference type="InterPro" id="IPR003439">
    <property type="entry name" value="ABC_transporter-like_ATP-bd"/>
</dbReference>
<feature type="domain" description="ABC transporter" evidence="12">
    <location>
        <begin position="828"/>
        <end position="1082"/>
    </location>
</feature>
<dbReference type="InterPro" id="IPR034003">
    <property type="entry name" value="ABCG_PDR_2"/>
</dbReference>
<evidence type="ECO:0000256" key="1">
    <source>
        <dbReference type="ARBA" id="ARBA00004141"/>
    </source>
</evidence>
<keyword evidence="3" id="KW-0813">Transport</keyword>
<gene>
    <name evidence="13" type="ORF">CTI12_AA090620</name>
</gene>
<dbReference type="PANTHER" id="PTHR48040">
    <property type="entry name" value="PLEIOTROPIC DRUG RESISTANCE PROTEIN 1-LIKE ISOFORM X1"/>
    <property type="match status" value="1"/>
</dbReference>
<dbReference type="GO" id="GO:0016887">
    <property type="term" value="F:ATP hydrolysis activity"/>
    <property type="evidence" value="ECO:0007669"/>
    <property type="project" value="InterPro"/>
</dbReference>
<evidence type="ECO:0000256" key="5">
    <source>
        <dbReference type="ARBA" id="ARBA00022737"/>
    </source>
</evidence>
<keyword evidence="5" id="KW-0677">Repeat</keyword>
<feature type="compositionally biased region" description="Polar residues" evidence="10">
    <location>
        <begin position="1925"/>
        <end position="1941"/>
    </location>
</feature>
<dbReference type="InterPro" id="IPR003593">
    <property type="entry name" value="AAA+_ATPase"/>
</dbReference>
<keyword evidence="4 11" id="KW-0812">Transmembrane</keyword>
<comment type="subcellular location">
    <subcellularLocation>
        <location evidence="1">Membrane</location>
        <topology evidence="1">Multi-pass membrane protein</topology>
    </subcellularLocation>
</comment>
<feature type="transmembrane region" description="Helical" evidence="11">
    <location>
        <begin position="1262"/>
        <end position="1282"/>
    </location>
</feature>
<feature type="domain" description="ABC transporter" evidence="12">
    <location>
        <begin position="168"/>
        <end position="441"/>
    </location>
</feature>
<keyword evidence="7" id="KW-0067">ATP-binding</keyword>